<dbReference type="Gene3D" id="1.10.150.50">
    <property type="entry name" value="Transcription Factor, Ets-1"/>
    <property type="match status" value="1"/>
</dbReference>
<name>A0ABN9XLZ2_9DINO</name>
<feature type="compositionally biased region" description="Basic residues" evidence="1">
    <location>
        <begin position="152"/>
        <end position="171"/>
    </location>
</feature>
<feature type="compositionally biased region" description="Basic and acidic residues" evidence="1">
    <location>
        <begin position="215"/>
        <end position="229"/>
    </location>
</feature>
<evidence type="ECO:0000313" key="2">
    <source>
        <dbReference type="EMBL" id="CAK0899347.1"/>
    </source>
</evidence>
<feature type="compositionally biased region" description="Low complexity" evidence="1">
    <location>
        <begin position="72"/>
        <end position="82"/>
    </location>
</feature>
<dbReference type="Proteomes" id="UP001189429">
    <property type="component" value="Unassembled WGS sequence"/>
</dbReference>
<proteinExistence type="predicted"/>
<feature type="compositionally biased region" description="Basic and acidic residues" evidence="1">
    <location>
        <begin position="106"/>
        <end position="116"/>
    </location>
</feature>
<reference evidence="2" key="1">
    <citation type="submission" date="2023-10" db="EMBL/GenBank/DDBJ databases">
        <authorList>
            <person name="Chen Y."/>
            <person name="Shah S."/>
            <person name="Dougan E. K."/>
            <person name="Thang M."/>
            <person name="Chan C."/>
        </authorList>
    </citation>
    <scope>NUCLEOTIDE SEQUENCE [LARGE SCALE GENOMIC DNA]</scope>
</reference>
<comment type="caution">
    <text evidence="2">The sequence shown here is derived from an EMBL/GenBank/DDBJ whole genome shotgun (WGS) entry which is preliminary data.</text>
</comment>
<protein>
    <recommendedName>
        <fullName evidence="4">SAM domain-containing protein</fullName>
    </recommendedName>
</protein>
<feature type="compositionally biased region" description="Low complexity" evidence="1">
    <location>
        <begin position="236"/>
        <end position="250"/>
    </location>
</feature>
<feature type="region of interest" description="Disordered" evidence="1">
    <location>
        <begin position="70"/>
        <end position="265"/>
    </location>
</feature>
<organism evidence="2 3">
    <name type="scientific">Prorocentrum cordatum</name>
    <dbReference type="NCBI Taxonomy" id="2364126"/>
    <lineage>
        <taxon>Eukaryota</taxon>
        <taxon>Sar</taxon>
        <taxon>Alveolata</taxon>
        <taxon>Dinophyceae</taxon>
        <taxon>Prorocentrales</taxon>
        <taxon>Prorocentraceae</taxon>
        <taxon>Prorocentrum</taxon>
    </lineage>
</organism>
<evidence type="ECO:0000313" key="3">
    <source>
        <dbReference type="Proteomes" id="UP001189429"/>
    </source>
</evidence>
<evidence type="ECO:0008006" key="4">
    <source>
        <dbReference type="Google" id="ProtNLM"/>
    </source>
</evidence>
<keyword evidence="3" id="KW-1185">Reference proteome</keyword>
<gene>
    <name evidence="2" type="ORF">PCOR1329_LOCUS76876</name>
</gene>
<evidence type="ECO:0000256" key="1">
    <source>
        <dbReference type="SAM" id="MobiDB-lite"/>
    </source>
</evidence>
<accession>A0ABN9XLZ2</accession>
<dbReference type="EMBL" id="CAUYUJ010020588">
    <property type="protein sequence ID" value="CAK0899347.1"/>
    <property type="molecule type" value="Genomic_DNA"/>
</dbReference>
<feature type="compositionally biased region" description="Pro residues" evidence="1">
    <location>
        <begin position="181"/>
        <end position="190"/>
    </location>
</feature>
<sequence>MEAVREVLGSLRLERYAETFEEMGWDDLDIHTLDPEALRDLARDVGMRPGHASKFLRHFGGRECSEFGDPLASAASVASSSADPRPALQLPRFDASSGDGPFQEALPRRWGQERPCRGSGGRSEEAPTTLRAPSAPLRSRTPGCSPAPRAGPRSRPRPRRAAGPRRGRRGAAARSTARGPPTGPRPPTPRPSGRTPWPPSARRDGAPEPPGPDGSGDRGLDRVGAEEPKGLGGLQGLQLHPQRGAAPRGLPGRRPRAPGDSPATR</sequence>
<dbReference type="InterPro" id="IPR013761">
    <property type="entry name" value="SAM/pointed_sf"/>
</dbReference>
<dbReference type="SUPFAM" id="SSF47769">
    <property type="entry name" value="SAM/Pointed domain"/>
    <property type="match status" value="1"/>
</dbReference>